<dbReference type="PROSITE" id="PS50297">
    <property type="entry name" value="ANK_REP_REGION"/>
    <property type="match status" value="2"/>
</dbReference>
<evidence type="ECO:0000313" key="6">
    <source>
        <dbReference type="Proteomes" id="UP001162156"/>
    </source>
</evidence>
<dbReference type="AlphaFoldDB" id="A0AAV8WRH3"/>
<dbReference type="PROSITE" id="PS50088">
    <property type="entry name" value="ANK_REPEAT"/>
    <property type="match status" value="2"/>
</dbReference>
<dbReference type="Proteomes" id="UP001162156">
    <property type="component" value="Unassembled WGS sequence"/>
</dbReference>
<keyword evidence="2 3" id="KW-0040">ANK repeat</keyword>
<dbReference type="InterPro" id="IPR002110">
    <property type="entry name" value="Ankyrin_rpt"/>
</dbReference>
<dbReference type="EMBL" id="JANEYF010005117">
    <property type="protein sequence ID" value="KAJ8929108.1"/>
    <property type="molecule type" value="Genomic_DNA"/>
</dbReference>
<feature type="repeat" description="ANK" evidence="3">
    <location>
        <begin position="114"/>
        <end position="146"/>
    </location>
</feature>
<keyword evidence="6" id="KW-1185">Reference proteome</keyword>
<dbReference type="PANTHER" id="PTHR24171">
    <property type="entry name" value="ANKYRIN REPEAT DOMAIN-CONTAINING PROTEIN 39-RELATED"/>
    <property type="match status" value="1"/>
</dbReference>
<evidence type="ECO:0000256" key="4">
    <source>
        <dbReference type="SAM" id="MobiDB-lite"/>
    </source>
</evidence>
<proteinExistence type="predicted"/>
<dbReference type="InterPro" id="IPR036770">
    <property type="entry name" value="Ankyrin_rpt-contain_sf"/>
</dbReference>
<comment type="caution">
    <text evidence="5">The sequence shown here is derived from an EMBL/GenBank/DDBJ whole genome shotgun (WGS) entry which is preliminary data.</text>
</comment>
<dbReference type="PANTHER" id="PTHR24171:SF10">
    <property type="entry name" value="ANKYRIN REPEAT DOMAIN-CONTAINING PROTEIN 29-LIKE"/>
    <property type="match status" value="1"/>
</dbReference>
<name>A0AAV8WRH3_9CUCU</name>
<dbReference type="SUPFAM" id="SSF48403">
    <property type="entry name" value="Ankyrin repeat"/>
    <property type="match status" value="1"/>
</dbReference>
<sequence>MDYDEDDSFDEDKDVKPIIFPSPTAKTSESIDLSPSLRGNTQAETPVPQSTEINFHIRAGQGELTEQDIINEEDVDVCDKNGLTALHWASAYGQYSTAQLLLKHGATVNKLGTEEESPLILAASGGHHEVVRLLISNKAEVNHVDHLCNTSLMYAARGNHPHTCQELLSHGADFSLVNLNDDTAHIIAVDNNSTLAQTVIENFIISRLEATTNP</sequence>
<evidence type="ECO:0000313" key="5">
    <source>
        <dbReference type="EMBL" id="KAJ8929108.1"/>
    </source>
</evidence>
<evidence type="ECO:0000256" key="3">
    <source>
        <dbReference type="PROSITE-ProRule" id="PRU00023"/>
    </source>
</evidence>
<gene>
    <name evidence="5" type="ORF">NQ314_018222</name>
</gene>
<organism evidence="5 6">
    <name type="scientific">Rhamnusium bicolor</name>
    <dbReference type="NCBI Taxonomy" id="1586634"/>
    <lineage>
        <taxon>Eukaryota</taxon>
        <taxon>Metazoa</taxon>
        <taxon>Ecdysozoa</taxon>
        <taxon>Arthropoda</taxon>
        <taxon>Hexapoda</taxon>
        <taxon>Insecta</taxon>
        <taxon>Pterygota</taxon>
        <taxon>Neoptera</taxon>
        <taxon>Endopterygota</taxon>
        <taxon>Coleoptera</taxon>
        <taxon>Polyphaga</taxon>
        <taxon>Cucujiformia</taxon>
        <taxon>Chrysomeloidea</taxon>
        <taxon>Cerambycidae</taxon>
        <taxon>Lepturinae</taxon>
        <taxon>Rhagiini</taxon>
        <taxon>Rhamnusium</taxon>
    </lineage>
</organism>
<protein>
    <submittedName>
        <fullName evidence="5">Uncharacterized protein</fullName>
    </submittedName>
</protein>
<dbReference type="Gene3D" id="1.25.40.20">
    <property type="entry name" value="Ankyrin repeat-containing domain"/>
    <property type="match status" value="1"/>
</dbReference>
<feature type="repeat" description="ANK" evidence="3">
    <location>
        <begin position="81"/>
        <end position="113"/>
    </location>
</feature>
<evidence type="ECO:0000256" key="1">
    <source>
        <dbReference type="ARBA" id="ARBA00022737"/>
    </source>
</evidence>
<dbReference type="SMART" id="SM00248">
    <property type="entry name" value="ANK"/>
    <property type="match status" value="3"/>
</dbReference>
<reference evidence="5" key="1">
    <citation type="journal article" date="2023" name="Insect Mol. Biol.">
        <title>Genome sequencing provides insights into the evolution of gene families encoding plant cell wall-degrading enzymes in longhorned beetles.</title>
        <authorList>
            <person name="Shin N.R."/>
            <person name="Okamura Y."/>
            <person name="Kirsch R."/>
            <person name="Pauchet Y."/>
        </authorList>
    </citation>
    <scope>NUCLEOTIDE SEQUENCE</scope>
    <source>
        <strain evidence="5">RBIC_L_NR</strain>
    </source>
</reference>
<feature type="region of interest" description="Disordered" evidence="4">
    <location>
        <begin position="1"/>
        <end position="47"/>
    </location>
</feature>
<dbReference type="Pfam" id="PF12796">
    <property type="entry name" value="Ank_2"/>
    <property type="match status" value="1"/>
</dbReference>
<feature type="compositionally biased region" description="Polar residues" evidence="4">
    <location>
        <begin position="24"/>
        <end position="47"/>
    </location>
</feature>
<feature type="compositionally biased region" description="Acidic residues" evidence="4">
    <location>
        <begin position="1"/>
        <end position="12"/>
    </location>
</feature>
<keyword evidence="1" id="KW-0677">Repeat</keyword>
<dbReference type="Pfam" id="PF00023">
    <property type="entry name" value="Ank"/>
    <property type="match status" value="1"/>
</dbReference>
<accession>A0AAV8WRH3</accession>
<evidence type="ECO:0000256" key="2">
    <source>
        <dbReference type="ARBA" id="ARBA00023043"/>
    </source>
</evidence>